<evidence type="ECO:0000259" key="1">
    <source>
        <dbReference type="Pfam" id="PF07929"/>
    </source>
</evidence>
<dbReference type="RefSeq" id="WP_344911512.1">
    <property type="nucleotide sequence ID" value="NZ_BAABDL010000070.1"/>
</dbReference>
<name>A0ABP7VJC6_9BACI</name>
<keyword evidence="4" id="KW-1185">Reference proteome</keyword>
<gene>
    <name evidence="3" type="ORF">GCM10022410_13040</name>
</gene>
<protein>
    <recommendedName>
        <fullName evidence="5">TnpR protein</fullName>
    </recommendedName>
</protein>
<evidence type="ECO:0008006" key="5">
    <source>
        <dbReference type="Google" id="ProtNLM"/>
    </source>
</evidence>
<evidence type="ECO:0000313" key="4">
    <source>
        <dbReference type="Proteomes" id="UP001501734"/>
    </source>
</evidence>
<dbReference type="InterPro" id="IPR012912">
    <property type="entry name" value="Plasmid_pRiA4b_Orf3-like"/>
</dbReference>
<feature type="domain" description="DUF6933" evidence="2">
    <location>
        <begin position="2"/>
        <end position="164"/>
    </location>
</feature>
<dbReference type="Pfam" id="PF22016">
    <property type="entry name" value="DUF6933"/>
    <property type="match status" value="1"/>
</dbReference>
<proteinExistence type="predicted"/>
<dbReference type="Gene3D" id="3.10.290.30">
    <property type="entry name" value="MM3350-like"/>
    <property type="match status" value="1"/>
</dbReference>
<dbReference type="Pfam" id="PF07929">
    <property type="entry name" value="PRiA4_ORF3"/>
    <property type="match status" value="1"/>
</dbReference>
<reference evidence="4" key="1">
    <citation type="journal article" date="2019" name="Int. J. Syst. Evol. Microbiol.">
        <title>The Global Catalogue of Microorganisms (GCM) 10K type strain sequencing project: providing services to taxonomists for standard genome sequencing and annotation.</title>
        <authorList>
            <consortium name="The Broad Institute Genomics Platform"/>
            <consortium name="The Broad Institute Genome Sequencing Center for Infectious Disease"/>
            <person name="Wu L."/>
            <person name="Ma J."/>
        </authorList>
    </citation>
    <scope>NUCLEOTIDE SEQUENCE [LARGE SCALE GENOMIC DNA]</scope>
    <source>
        <strain evidence="4">JCM 17250</strain>
    </source>
</reference>
<evidence type="ECO:0000313" key="3">
    <source>
        <dbReference type="EMBL" id="GAA4068484.1"/>
    </source>
</evidence>
<organism evidence="3 4">
    <name type="scientific">Amphibacillus indicireducens</name>
    <dbReference type="NCBI Taxonomy" id="1076330"/>
    <lineage>
        <taxon>Bacteria</taxon>
        <taxon>Bacillati</taxon>
        <taxon>Bacillota</taxon>
        <taxon>Bacilli</taxon>
        <taxon>Bacillales</taxon>
        <taxon>Bacillaceae</taxon>
        <taxon>Amphibacillus</taxon>
    </lineage>
</organism>
<dbReference type="SUPFAM" id="SSF159941">
    <property type="entry name" value="MM3350-like"/>
    <property type="match status" value="1"/>
</dbReference>
<feature type="domain" description="Plasmid pRiA4b Orf3-like" evidence="1">
    <location>
        <begin position="185"/>
        <end position="356"/>
    </location>
</feature>
<dbReference type="Proteomes" id="UP001501734">
    <property type="component" value="Unassembled WGS sequence"/>
</dbReference>
<dbReference type="InterPro" id="IPR053864">
    <property type="entry name" value="DUF6933"/>
</dbReference>
<dbReference type="PANTHER" id="PTHR41878">
    <property type="entry name" value="LEXA REPRESSOR-RELATED"/>
    <property type="match status" value="1"/>
</dbReference>
<dbReference type="PANTHER" id="PTHR41878:SF1">
    <property type="entry name" value="TNPR PROTEIN"/>
    <property type="match status" value="1"/>
</dbReference>
<comment type="caution">
    <text evidence="3">The sequence shown here is derived from an EMBL/GenBank/DDBJ whole genome shotgun (WGS) entry which is preliminary data.</text>
</comment>
<dbReference type="InterPro" id="IPR024047">
    <property type="entry name" value="MM3350-like_sf"/>
</dbReference>
<evidence type="ECO:0000259" key="2">
    <source>
        <dbReference type="Pfam" id="PF22016"/>
    </source>
</evidence>
<sequence length="366" mass="42448">MQIALTGKLAKAMGVELEPVNDEQNPLFTWTANWTTVWDNRRAEDLLVLVNHATRFTVAVYQVKRKDLKGMPEMIKQAIANTLLYMNINPEIVEEYMSLCGDVTFTRNSNRKAAAWVTRAGLDTSVYIGHEYNGIAKMFRDTVGASINYGLVNYSGKFDDGFMPYEKMVTALTELTGKQAYKYRAFELMVTLDLDVYQAERRIIVPAGLEFTRLHEVLQSVFGWRNYHLYDFTFFDEKSERTTVLTEPLDEYWPGDEEIVLIEGRVLADFMPEHGTMVYTYDLGDNWEHEIELLRVIENYDQESPYLLEASGQTPPEDVGGVGGFVEFREIMLNPDHPDYETMKEWARFWSPELQDWEMRPRAIRV</sequence>
<accession>A0ABP7VJC6</accession>
<dbReference type="EMBL" id="BAABDL010000070">
    <property type="protein sequence ID" value="GAA4068484.1"/>
    <property type="molecule type" value="Genomic_DNA"/>
</dbReference>